<dbReference type="GO" id="GO:0017171">
    <property type="term" value="F:serine hydrolase activity"/>
    <property type="evidence" value="ECO:0007669"/>
    <property type="project" value="TreeGrafter"/>
</dbReference>
<evidence type="ECO:0000256" key="3">
    <source>
        <dbReference type="ARBA" id="ARBA00022525"/>
    </source>
</evidence>
<dbReference type="GO" id="GO:0016298">
    <property type="term" value="F:lipase activity"/>
    <property type="evidence" value="ECO:0007669"/>
    <property type="project" value="InterPro"/>
</dbReference>
<dbReference type="AlphaFoldDB" id="A0A9P0CMD0"/>
<accession>A0A9P0CMD0</accession>
<protein>
    <recommendedName>
        <fullName evidence="6">Lipase domain-containing protein</fullName>
    </recommendedName>
</protein>
<keyword evidence="5" id="KW-0732">Signal</keyword>
<evidence type="ECO:0000256" key="4">
    <source>
        <dbReference type="RuleBase" id="RU004262"/>
    </source>
</evidence>
<sequence>MNKILIFSFLFLSNFLVYYTQETDCTKTCGINAKCDIVNNVQTCVCILSIMEGDPNVECINPELTPVDFSLATATRNDVTYEFYTASSGKCDISKLNKHHRTIIITHGYRGTITENWIQEAKEAFLKLNIYNIILVNWTPAAGPLLSAAGNNVKRVGKYLAQTILGAKLRPELIQIVGFALGSHVAGHAGKYITAKTFRTLGRITALESSGKMEVAGTFPESRLNQTDALFVDVVHTNTRRIGYKKTIGHCDWYVNFGSVQPGCEVDPTQNDFCSHKRSQVLYVESITKKVMSEEILVSFDEDDNATFTPLPRPKKIVFGQWVNLNARGVYLLKTRSTEPLLI</sequence>
<feature type="chain" id="PRO_5040418219" description="Lipase domain-containing protein" evidence="5">
    <location>
        <begin position="21"/>
        <end position="343"/>
    </location>
</feature>
<evidence type="ECO:0000313" key="8">
    <source>
        <dbReference type="Proteomes" id="UP001153636"/>
    </source>
</evidence>
<dbReference type="InterPro" id="IPR000734">
    <property type="entry name" value="TAG_lipase"/>
</dbReference>
<feature type="domain" description="Lipase" evidence="6">
    <location>
        <begin position="67"/>
        <end position="290"/>
    </location>
</feature>
<dbReference type="GO" id="GO:0016042">
    <property type="term" value="P:lipid catabolic process"/>
    <property type="evidence" value="ECO:0007669"/>
    <property type="project" value="TreeGrafter"/>
</dbReference>
<dbReference type="EMBL" id="OV651822">
    <property type="protein sequence ID" value="CAH1100736.1"/>
    <property type="molecule type" value="Genomic_DNA"/>
</dbReference>
<evidence type="ECO:0000259" key="6">
    <source>
        <dbReference type="Pfam" id="PF00151"/>
    </source>
</evidence>
<dbReference type="OrthoDB" id="199913at2759"/>
<keyword evidence="8" id="KW-1185">Reference proteome</keyword>
<evidence type="ECO:0000256" key="5">
    <source>
        <dbReference type="SAM" id="SignalP"/>
    </source>
</evidence>
<dbReference type="PANTHER" id="PTHR11610">
    <property type="entry name" value="LIPASE"/>
    <property type="match status" value="1"/>
</dbReference>
<dbReference type="GO" id="GO:0005615">
    <property type="term" value="C:extracellular space"/>
    <property type="evidence" value="ECO:0007669"/>
    <property type="project" value="TreeGrafter"/>
</dbReference>
<dbReference type="SUPFAM" id="SSF53474">
    <property type="entry name" value="alpha/beta-Hydrolases"/>
    <property type="match status" value="1"/>
</dbReference>
<gene>
    <name evidence="7" type="ORF">PSYICH_LOCUS1673</name>
</gene>
<evidence type="ECO:0000256" key="1">
    <source>
        <dbReference type="ARBA" id="ARBA00004613"/>
    </source>
</evidence>
<dbReference type="Proteomes" id="UP001153636">
    <property type="component" value="Chromosome 10"/>
</dbReference>
<evidence type="ECO:0000313" key="7">
    <source>
        <dbReference type="EMBL" id="CAH1100736.1"/>
    </source>
</evidence>
<dbReference type="Pfam" id="PF00151">
    <property type="entry name" value="Lipase"/>
    <property type="match status" value="1"/>
</dbReference>
<dbReference type="Gene3D" id="3.40.50.1820">
    <property type="entry name" value="alpha/beta hydrolase"/>
    <property type="match status" value="1"/>
</dbReference>
<feature type="signal peptide" evidence="5">
    <location>
        <begin position="1"/>
        <end position="20"/>
    </location>
</feature>
<dbReference type="InterPro" id="IPR013818">
    <property type="entry name" value="Lipase"/>
</dbReference>
<name>A0A9P0CMD0_9CUCU</name>
<dbReference type="InterPro" id="IPR029058">
    <property type="entry name" value="AB_hydrolase_fold"/>
</dbReference>
<dbReference type="PANTHER" id="PTHR11610:SF173">
    <property type="entry name" value="LIPASE DOMAIN-CONTAINING PROTEIN-RELATED"/>
    <property type="match status" value="1"/>
</dbReference>
<comment type="subcellular location">
    <subcellularLocation>
        <location evidence="1">Secreted</location>
    </subcellularLocation>
</comment>
<comment type="similarity">
    <text evidence="2 4">Belongs to the AB hydrolase superfamily. Lipase family.</text>
</comment>
<dbReference type="PRINTS" id="PR00821">
    <property type="entry name" value="TAGLIPASE"/>
</dbReference>
<organism evidence="7 8">
    <name type="scientific">Psylliodes chrysocephalus</name>
    <dbReference type="NCBI Taxonomy" id="3402493"/>
    <lineage>
        <taxon>Eukaryota</taxon>
        <taxon>Metazoa</taxon>
        <taxon>Ecdysozoa</taxon>
        <taxon>Arthropoda</taxon>
        <taxon>Hexapoda</taxon>
        <taxon>Insecta</taxon>
        <taxon>Pterygota</taxon>
        <taxon>Neoptera</taxon>
        <taxon>Endopterygota</taxon>
        <taxon>Coleoptera</taxon>
        <taxon>Polyphaga</taxon>
        <taxon>Cucujiformia</taxon>
        <taxon>Chrysomeloidea</taxon>
        <taxon>Chrysomelidae</taxon>
        <taxon>Galerucinae</taxon>
        <taxon>Alticini</taxon>
        <taxon>Psylliodes</taxon>
    </lineage>
</organism>
<proteinExistence type="inferred from homology"/>
<reference evidence="7" key="1">
    <citation type="submission" date="2022-01" db="EMBL/GenBank/DDBJ databases">
        <authorList>
            <person name="King R."/>
        </authorList>
    </citation>
    <scope>NUCLEOTIDE SEQUENCE</scope>
</reference>
<keyword evidence="3" id="KW-0964">Secreted</keyword>
<evidence type="ECO:0000256" key="2">
    <source>
        <dbReference type="ARBA" id="ARBA00010701"/>
    </source>
</evidence>